<feature type="transmembrane region" description="Helical" evidence="8">
    <location>
        <begin position="101"/>
        <end position="121"/>
    </location>
</feature>
<evidence type="ECO:0000256" key="8">
    <source>
        <dbReference type="SAM" id="Phobius"/>
    </source>
</evidence>
<evidence type="ECO:0000256" key="2">
    <source>
        <dbReference type="ARBA" id="ARBA00022475"/>
    </source>
</evidence>
<feature type="transmembrane region" description="Helical" evidence="8">
    <location>
        <begin position="181"/>
        <end position="214"/>
    </location>
</feature>
<evidence type="ECO:0000256" key="3">
    <source>
        <dbReference type="ARBA" id="ARBA00022676"/>
    </source>
</evidence>
<dbReference type="PANTHER" id="PTHR33908">
    <property type="entry name" value="MANNOSYLTRANSFERASE YKCB-RELATED"/>
    <property type="match status" value="1"/>
</dbReference>
<dbReference type="Proteomes" id="UP000249725">
    <property type="component" value="Unassembled WGS sequence"/>
</dbReference>
<dbReference type="GO" id="GO:0016763">
    <property type="term" value="F:pentosyltransferase activity"/>
    <property type="evidence" value="ECO:0007669"/>
    <property type="project" value="TreeGrafter"/>
</dbReference>
<evidence type="ECO:0000256" key="4">
    <source>
        <dbReference type="ARBA" id="ARBA00022679"/>
    </source>
</evidence>
<sequence length="533" mass="57031">MADLAASPGGLNNCAARPAWAGRSMSGATFAALMSTIFALGAALRFWDLARAPIWMDEAFSYMAAQLPLQTILFGQIDNHPPLFFALQHLWLSAQPSIEALRVPAALAGSLAVLITGLATADLVSRRAGLAAAAYLALCTGHIYFSQDARMYPLLSLGLALAFWGLVGLAQRPERRLPYAALYVAGGVVAVYSQLLALVFLALLNAALVLWAVAAQRWKAAVAPIVLSNLVLGVLSIPWLLSMATAMDTFHGLKTFGPRTAVWFFNNMVGFPGLPKPLKTPANLLFVALLLFGAFRAWRGGERAVVLATVTGLLAFPMALVVLNTREAILENRVFTPCEVAAAVLFGLAATSLKPAALRYAVLSAVLLLSAASSFAEHRLRVKPEDPRQVLVSAAQHGFSEAPVVTCHFLPAMSAHLTAPDHPVYFLGLDGPVRVDQDFHRVIAMSMNALHRARSADYARYIGGNANVAQNERTLASGGRVIAVSSSCRENRVDEYLSALGMTKVAEPAIHPAPRTIFTNVYTEVGLWKKPGA</sequence>
<dbReference type="AlphaFoldDB" id="A0A328ADJ6"/>
<feature type="transmembrane region" description="Helical" evidence="8">
    <location>
        <begin position="151"/>
        <end position="169"/>
    </location>
</feature>
<dbReference type="GO" id="GO:0010041">
    <property type="term" value="P:response to iron(III) ion"/>
    <property type="evidence" value="ECO:0007669"/>
    <property type="project" value="TreeGrafter"/>
</dbReference>
<accession>A0A328ADJ6</accession>
<dbReference type="OrthoDB" id="559425at2"/>
<evidence type="ECO:0000313" key="10">
    <source>
        <dbReference type="Proteomes" id="UP000249725"/>
    </source>
</evidence>
<organism evidence="9 10">
    <name type="scientific">Phenylobacterium deserti</name>
    <dbReference type="NCBI Taxonomy" id="1914756"/>
    <lineage>
        <taxon>Bacteria</taxon>
        <taxon>Pseudomonadati</taxon>
        <taxon>Pseudomonadota</taxon>
        <taxon>Alphaproteobacteria</taxon>
        <taxon>Caulobacterales</taxon>
        <taxon>Caulobacteraceae</taxon>
        <taxon>Phenylobacterium</taxon>
    </lineage>
</organism>
<feature type="transmembrane region" description="Helical" evidence="8">
    <location>
        <begin position="128"/>
        <end position="145"/>
    </location>
</feature>
<protein>
    <submittedName>
        <fullName evidence="9">Uncharacterized protein</fullName>
    </submittedName>
</protein>
<keyword evidence="6 8" id="KW-1133">Transmembrane helix</keyword>
<keyword evidence="3" id="KW-0328">Glycosyltransferase</keyword>
<keyword evidence="7 8" id="KW-0472">Membrane</keyword>
<dbReference type="RefSeq" id="WP_111515127.1">
    <property type="nucleotide sequence ID" value="NZ_QFYR01000002.1"/>
</dbReference>
<dbReference type="InterPro" id="IPR050297">
    <property type="entry name" value="LipidA_mod_glycosyltrf_83"/>
</dbReference>
<keyword evidence="4" id="KW-0808">Transferase</keyword>
<dbReference type="EMBL" id="QFYR01000002">
    <property type="protein sequence ID" value="RAK52842.1"/>
    <property type="molecule type" value="Genomic_DNA"/>
</dbReference>
<feature type="transmembrane region" description="Helical" evidence="8">
    <location>
        <begin position="282"/>
        <end position="298"/>
    </location>
</feature>
<comment type="subcellular location">
    <subcellularLocation>
        <location evidence="1">Cell membrane</location>
        <topology evidence="1">Multi-pass membrane protein</topology>
    </subcellularLocation>
</comment>
<keyword evidence="10" id="KW-1185">Reference proteome</keyword>
<comment type="caution">
    <text evidence="9">The sequence shown here is derived from an EMBL/GenBank/DDBJ whole genome shotgun (WGS) entry which is preliminary data.</text>
</comment>
<dbReference type="PANTHER" id="PTHR33908:SF3">
    <property type="entry name" value="UNDECAPRENYL PHOSPHATE-ALPHA-4-AMINO-4-DEOXY-L-ARABINOSE ARABINOSYL TRANSFERASE"/>
    <property type="match status" value="1"/>
</dbReference>
<name>A0A328ADJ6_9CAUL</name>
<evidence type="ECO:0000256" key="1">
    <source>
        <dbReference type="ARBA" id="ARBA00004651"/>
    </source>
</evidence>
<reference evidence="10" key="1">
    <citation type="submission" date="2018-05" db="EMBL/GenBank/DDBJ databases">
        <authorList>
            <person name="Li X."/>
        </authorList>
    </citation>
    <scope>NUCLEOTIDE SEQUENCE [LARGE SCALE GENOMIC DNA]</scope>
    <source>
        <strain evidence="10">YIM 73061</strain>
    </source>
</reference>
<feature type="transmembrane region" description="Helical" evidence="8">
    <location>
        <begin position="220"/>
        <end position="241"/>
    </location>
</feature>
<dbReference type="GO" id="GO:0005886">
    <property type="term" value="C:plasma membrane"/>
    <property type="evidence" value="ECO:0007669"/>
    <property type="project" value="UniProtKB-SubCell"/>
</dbReference>
<keyword evidence="5 8" id="KW-0812">Transmembrane</keyword>
<keyword evidence="2" id="KW-1003">Cell membrane</keyword>
<proteinExistence type="predicted"/>
<evidence type="ECO:0000313" key="9">
    <source>
        <dbReference type="EMBL" id="RAK52842.1"/>
    </source>
</evidence>
<evidence type="ECO:0000256" key="5">
    <source>
        <dbReference type="ARBA" id="ARBA00022692"/>
    </source>
</evidence>
<evidence type="ECO:0000256" key="7">
    <source>
        <dbReference type="ARBA" id="ARBA00023136"/>
    </source>
</evidence>
<feature type="transmembrane region" description="Helical" evidence="8">
    <location>
        <begin position="27"/>
        <end position="47"/>
    </location>
</feature>
<gene>
    <name evidence="9" type="ORF">DJ018_11725</name>
</gene>
<dbReference type="GO" id="GO:0009103">
    <property type="term" value="P:lipopolysaccharide biosynthetic process"/>
    <property type="evidence" value="ECO:0007669"/>
    <property type="project" value="UniProtKB-ARBA"/>
</dbReference>
<evidence type="ECO:0000256" key="6">
    <source>
        <dbReference type="ARBA" id="ARBA00022989"/>
    </source>
</evidence>
<feature type="transmembrane region" description="Helical" evidence="8">
    <location>
        <begin position="304"/>
        <end position="322"/>
    </location>
</feature>